<evidence type="ECO:0000313" key="13">
    <source>
        <dbReference type="EMBL" id="RDD63629.1"/>
    </source>
</evidence>
<gene>
    <name evidence="13" type="ORF">DRB17_00130</name>
</gene>
<evidence type="ECO:0000256" key="4">
    <source>
        <dbReference type="ARBA" id="ARBA00022448"/>
    </source>
</evidence>
<keyword evidence="6" id="KW-0145">Chemotaxis</keyword>
<dbReference type="GO" id="GO:0044781">
    <property type="term" value="P:bacterial-type flagellum organization"/>
    <property type="evidence" value="ECO:0007669"/>
    <property type="project" value="UniProtKB-KW"/>
</dbReference>
<evidence type="ECO:0000256" key="7">
    <source>
        <dbReference type="ARBA" id="ARBA00022795"/>
    </source>
</evidence>
<dbReference type="RefSeq" id="WP_114580142.1">
    <property type="nucleotide sequence ID" value="NZ_QPMH01000001.1"/>
</dbReference>
<dbReference type="GO" id="GO:0071973">
    <property type="term" value="P:bacterial-type flagellum-dependent cell motility"/>
    <property type="evidence" value="ECO:0007669"/>
    <property type="project" value="InterPro"/>
</dbReference>
<evidence type="ECO:0000256" key="10">
    <source>
        <dbReference type="ARBA" id="ARBA00023225"/>
    </source>
</evidence>
<name>A0A369TE69_9PROT</name>
<dbReference type="Gene3D" id="1.10.287.1700">
    <property type="match status" value="1"/>
</dbReference>
<dbReference type="GO" id="GO:0015031">
    <property type="term" value="P:protein transport"/>
    <property type="evidence" value="ECO:0007669"/>
    <property type="project" value="UniProtKB-KW"/>
</dbReference>
<accession>A0A369TE69</accession>
<evidence type="ECO:0000256" key="1">
    <source>
        <dbReference type="ARBA" id="ARBA00004413"/>
    </source>
</evidence>
<comment type="caution">
    <text evidence="13">The sequence shown here is derived from an EMBL/GenBank/DDBJ whole genome shotgun (WGS) entry which is preliminary data.</text>
</comment>
<evidence type="ECO:0000256" key="11">
    <source>
        <dbReference type="SAM" id="Coils"/>
    </source>
</evidence>
<evidence type="ECO:0000256" key="6">
    <source>
        <dbReference type="ARBA" id="ARBA00022500"/>
    </source>
</evidence>
<dbReference type="AlphaFoldDB" id="A0A369TE69"/>
<comment type="subcellular location">
    <subcellularLocation>
        <location evidence="1">Cell membrane</location>
        <topology evidence="1">Peripheral membrane protein</topology>
        <orientation evidence="1">Cytoplasmic side</orientation>
    </subcellularLocation>
</comment>
<dbReference type="Proteomes" id="UP000253941">
    <property type="component" value="Unassembled WGS sequence"/>
</dbReference>
<reference evidence="13 14" key="1">
    <citation type="submission" date="2018-07" db="EMBL/GenBank/DDBJ databases">
        <title>Venubactetium sediminum gen. nov., sp. nov., isolated from a marine solar saltern.</title>
        <authorList>
            <person name="Wang S."/>
        </authorList>
    </citation>
    <scope>NUCLEOTIDE SEQUENCE [LARGE SCALE GENOMIC DNA]</scope>
    <source>
        <strain evidence="13 14">WD2A32</strain>
    </source>
</reference>
<keyword evidence="7" id="KW-1005">Bacterial flagellum biogenesis</keyword>
<dbReference type="InterPro" id="IPR053716">
    <property type="entry name" value="Flag_assembly_chemotaxis_eff"/>
</dbReference>
<protein>
    <recommendedName>
        <fullName evidence="3">Flagellar FliJ protein</fullName>
    </recommendedName>
</protein>
<dbReference type="GO" id="GO:0005886">
    <property type="term" value="C:plasma membrane"/>
    <property type="evidence" value="ECO:0007669"/>
    <property type="project" value="UniProtKB-SubCell"/>
</dbReference>
<dbReference type="InterPro" id="IPR012823">
    <property type="entry name" value="Flagell_FliJ"/>
</dbReference>
<dbReference type="GO" id="GO:0009288">
    <property type="term" value="C:bacterial-type flagellum"/>
    <property type="evidence" value="ECO:0007669"/>
    <property type="project" value="InterPro"/>
</dbReference>
<evidence type="ECO:0000256" key="12">
    <source>
        <dbReference type="SAM" id="MobiDB-lite"/>
    </source>
</evidence>
<keyword evidence="4" id="KW-0813">Transport</keyword>
<evidence type="ECO:0000256" key="8">
    <source>
        <dbReference type="ARBA" id="ARBA00022927"/>
    </source>
</evidence>
<dbReference type="GO" id="GO:0006935">
    <property type="term" value="P:chemotaxis"/>
    <property type="evidence" value="ECO:0007669"/>
    <property type="project" value="UniProtKB-KW"/>
</dbReference>
<proteinExistence type="inferred from homology"/>
<evidence type="ECO:0000256" key="2">
    <source>
        <dbReference type="ARBA" id="ARBA00010004"/>
    </source>
</evidence>
<feature type="coiled-coil region" evidence="11">
    <location>
        <begin position="15"/>
        <end position="105"/>
    </location>
</feature>
<dbReference type="EMBL" id="QPMH01000001">
    <property type="protein sequence ID" value="RDD63629.1"/>
    <property type="molecule type" value="Genomic_DNA"/>
</dbReference>
<dbReference type="Pfam" id="PF02050">
    <property type="entry name" value="FliJ"/>
    <property type="match status" value="1"/>
</dbReference>
<evidence type="ECO:0000313" key="14">
    <source>
        <dbReference type="Proteomes" id="UP000253941"/>
    </source>
</evidence>
<keyword evidence="9" id="KW-0472">Membrane</keyword>
<comment type="similarity">
    <text evidence="2">Belongs to the FliJ family.</text>
</comment>
<evidence type="ECO:0000256" key="9">
    <source>
        <dbReference type="ARBA" id="ARBA00023136"/>
    </source>
</evidence>
<organism evidence="13 14">
    <name type="scientific">Ferruginivarius sediminum</name>
    <dbReference type="NCBI Taxonomy" id="2661937"/>
    <lineage>
        <taxon>Bacteria</taxon>
        <taxon>Pseudomonadati</taxon>
        <taxon>Pseudomonadota</taxon>
        <taxon>Alphaproteobacteria</taxon>
        <taxon>Rhodospirillales</taxon>
        <taxon>Rhodospirillaceae</taxon>
        <taxon>Ferruginivarius</taxon>
    </lineage>
</organism>
<evidence type="ECO:0000256" key="5">
    <source>
        <dbReference type="ARBA" id="ARBA00022475"/>
    </source>
</evidence>
<keyword evidence="10" id="KW-1006">Bacterial flagellum protein export</keyword>
<sequence length="145" mass="16977">MKPLEQLVRISRWRLDEKRQKLTDLERLSERLRADLERLDEGLAKEGEIAAQDESARPAFSNFLEAELARKTRLQKSIEDIDREVEAARDDLADAFRELKKYELAKTSQDERARRRQLRTEQATLDELGTQLHRRRSSDQDNGAS</sequence>
<evidence type="ECO:0000256" key="3">
    <source>
        <dbReference type="ARBA" id="ARBA00020392"/>
    </source>
</evidence>
<keyword evidence="5" id="KW-1003">Cell membrane</keyword>
<keyword evidence="14" id="KW-1185">Reference proteome</keyword>
<feature type="region of interest" description="Disordered" evidence="12">
    <location>
        <begin position="107"/>
        <end position="145"/>
    </location>
</feature>
<keyword evidence="11" id="KW-0175">Coiled coil</keyword>
<keyword evidence="8" id="KW-0653">Protein transport</keyword>